<sequence length="423" mass="48294">MENIQIFDGLFSNEELDWFIQNDIVLNQRENLSDTNHKTRFSLNLPENMKAKLQSLGLSENAVSIPMMWINNDMSTHIDSGDGDFNKTMLVYISDCEGSLVINNNSYEIKQNRAFKFQKGLEHSTENTGNAPRLLIGPMSESGFQVGGIAIYYFYNAIDGFPNVTLSNTIYTDPHYAGGPNGLISTSTTFPSTDLPYYRTIPTPYRGAILSGWDGLNDNGEYVSYRPGQVWINDSRSLYLYPIWSNIMCFKEGTNILCFDQDTNTEKYIPIEDLRNGVLVKTRSSGYQPICMIGSSTIYNPSDKLRGKNRLYRCSKDKYPDLTEDLIITGCHSILVYTITDKEREDLEELMGKIYVTENRYRLMACVDERAEPYDQEGLYTIWHFALEHEHARANYGVYANGLLVESSSKRMMSEYSGMKLLR</sequence>
<proteinExistence type="predicted"/>
<dbReference type="EMBL" id="MN738925">
    <property type="protein sequence ID" value="QHT31811.1"/>
    <property type="molecule type" value="Genomic_DNA"/>
</dbReference>
<evidence type="ECO:0000313" key="1">
    <source>
        <dbReference type="EMBL" id="QHT31811.1"/>
    </source>
</evidence>
<dbReference type="AlphaFoldDB" id="A0A6C0ESZ9"/>
<organism evidence="1">
    <name type="scientific">viral metagenome</name>
    <dbReference type="NCBI Taxonomy" id="1070528"/>
    <lineage>
        <taxon>unclassified sequences</taxon>
        <taxon>metagenomes</taxon>
        <taxon>organismal metagenomes</taxon>
    </lineage>
</organism>
<reference evidence="1" key="1">
    <citation type="journal article" date="2020" name="Nature">
        <title>Giant virus diversity and host interactions through global metagenomics.</title>
        <authorList>
            <person name="Schulz F."/>
            <person name="Roux S."/>
            <person name="Paez-Espino D."/>
            <person name="Jungbluth S."/>
            <person name="Walsh D.A."/>
            <person name="Denef V.J."/>
            <person name="McMahon K.D."/>
            <person name="Konstantinidis K.T."/>
            <person name="Eloe-Fadrosh E.A."/>
            <person name="Kyrpides N.C."/>
            <person name="Woyke T."/>
        </authorList>
    </citation>
    <scope>NUCLEOTIDE SEQUENCE</scope>
    <source>
        <strain evidence="1">GVMAG-M-3300009155-48</strain>
    </source>
</reference>
<name>A0A6C0ESZ9_9ZZZZ</name>
<accession>A0A6C0ESZ9</accession>
<protein>
    <submittedName>
        <fullName evidence="1">Uncharacterized protein</fullName>
    </submittedName>
</protein>